<dbReference type="RefSeq" id="WP_188495501.1">
    <property type="nucleotide sequence ID" value="NZ_BMGA01000010.1"/>
</dbReference>
<gene>
    <name evidence="1" type="ORF">GCM10008015_30060</name>
</gene>
<proteinExistence type="predicted"/>
<organism evidence="1 2">
    <name type="scientific">Flavobacterium palustre</name>
    <dbReference type="NCBI Taxonomy" id="1476463"/>
    <lineage>
        <taxon>Bacteria</taxon>
        <taxon>Pseudomonadati</taxon>
        <taxon>Bacteroidota</taxon>
        <taxon>Flavobacteriia</taxon>
        <taxon>Flavobacteriales</taxon>
        <taxon>Flavobacteriaceae</taxon>
        <taxon>Flavobacterium</taxon>
    </lineage>
</organism>
<evidence type="ECO:0000313" key="1">
    <source>
        <dbReference type="EMBL" id="GGA87394.1"/>
    </source>
</evidence>
<name>A0ABQ1HS20_9FLAO</name>
<evidence type="ECO:0008006" key="3">
    <source>
        <dbReference type="Google" id="ProtNLM"/>
    </source>
</evidence>
<comment type="caution">
    <text evidence="1">The sequence shown here is derived from an EMBL/GenBank/DDBJ whole genome shotgun (WGS) entry which is preliminary data.</text>
</comment>
<dbReference type="EMBL" id="BMGA01000010">
    <property type="protein sequence ID" value="GGA87394.1"/>
    <property type="molecule type" value="Genomic_DNA"/>
</dbReference>
<reference evidence="2" key="1">
    <citation type="journal article" date="2019" name="Int. J. Syst. Evol. Microbiol.">
        <title>The Global Catalogue of Microorganisms (GCM) 10K type strain sequencing project: providing services to taxonomists for standard genome sequencing and annotation.</title>
        <authorList>
            <consortium name="The Broad Institute Genomics Platform"/>
            <consortium name="The Broad Institute Genome Sequencing Center for Infectious Disease"/>
            <person name="Wu L."/>
            <person name="Ma J."/>
        </authorList>
    </citation>
    <scope>NUCLEOTIDE SEQUENCE [LARGE SCALE GENOMIC DNA]</scope>
    <source>
        <strain evidence="2">CGMCC 1.12811</strain>
    </source>
</reference>
<protein>
    <recommendedName>
        <fullName evidence="3">Lipoprotein</fullName>
    </recommendedName>
</protein>
<keyword evidence="2" id="KW-1185">Reference proteome</keyword>
<dbReference type="Proteomes" id="UP000658793">
    <property type="component" value="Unassembled WGS sequence"/>
</dbReference>
<dbReference type="PROSITE" id="PS51257">
    <property type="entry name" value="PROKAR_LIPOPROTEIN"/>
    <property type="match status" value="1"/>
</dbReference>
<accession>A0ABQ1HS20</accession>
<sequence>MNKFIWILATLLLATSCIDNRKSWLQEYKKTKCAWLSTKEKVRLESIQNSRQLNPELISINQKITRIIKPIQSEIALLNHRINEINIKYLNKSRKISEAHEHIYGHISTPEFEKELEQNDNNNIREITPLKNKIAFLQSKLNQDATYLYLIAEQNKIKAKIAVITTAVKDKHQVTFDSLQKELDRQNYDYNYILQKLDRNERQKFSNEKARIKQKPCK</sequence>
<evidence type="ECO:0000313" key="2">
    <source>
        <dbReference type="Proteomes" id="UP000658793"/>
    </source>
</evidence>